<reference evidence="1 2" key="1">
    <citation type="submission" date="2021-06" db="EMBL/GenBank/DDBJ databases">
        <title>Caerostris darwini draft genome.</title>
        <authorList>
            <person name="Kono N."/>
            <person name="Arakawa K."/>
        </authorList>
    </citation>
    <scope>NUCLEOTIDE SEQUENCE [LARGE SCALE GENOMIC DNA]</scope>
</reference>
<dbReference type="EMBL" id="BPLQ01007105">
    <property type="protein sequence ID" value="GIY27916.1"/>
    <property type="molecule type" value="Genomic_DNA"/>
</dbReference>
<evidence type="ECO:0000313" key="1">
    <source>
        <dbReference type="EMBL" id="GIY27916.1"/>
    </source>
</evidence>
<gene>
    <name evidence="1" type="primary">AVEN_102606_1</name>
    <name evidence="1" type="ORF">CDAR_192841</name>
</gene>
<organism evidence="1 2">
    <name type="scientific">Caerostris darwini</name>
    <dbReference type="NCBI Taxonomy" id="1538125"/>
    <lineage>
        <taxon>Eukaryota</taxon>
        <taxon>Metazoa</taxon>
        <taxon>Ecdysozoa</taxon>
        <taxon>Arthropoda</taxon>
        <taxon>Chelicerata</taxon>
        <taxon>Arachnida</taxon>
        <taxon>Araneae</taxon>
        <taxon>Araneomorphae</taxon>
        <taxon>Entelegynae</taxon>
        <taxon>Araneoidea</taxon>
        <taxon>Araneidae</taxon>
        <taxon>Caerostris</taxon>
    </lineage>
</organism>
<feature type="non-terminal residue" evidence="1">
    <location>
        <position position="1"/>
    </location>
</feature>
<protein>
    <submittedName>
        <fullName evidence="1">Uncharacterized protein</fullName>
    </submittedName>
</protein>
<dbReference type="Proteomes" id="UP001054837">
    <property type="component" value="Unassembled WGS sequence"/>
</dbReference>
<comment type="caution">
    <text evidence="1">The sequence shown here is derived from an EMBL/GenBank/DDBJ whole genome shotgun (WGS) entry which is preliminary data.</text>
</comment>
<dbReference type="AlphaFoldDB" id="A0AAV4S402"/>
<proteinExistence type="predicted"/>
<sequence length="155" mass="18302">SNMGRLPKNGLNRKNLDANILKCRHRHADTKYRSNVQYLYSKLKEMSRSKSAKGNVLSDSLLFIQSLENDIVDKVGTDQMKMYQDEFSNFLLHEEAMWKIKDTVKWWDKVEETLDSQENFSLEFSIDKADFPNTEWSHNSPLWIIILLLIQNKFL</sequence>
<evidence type="ECO:0000313" key="2">
    <source>
        <dbReference type="Proteomes" id="UP001054837"/>
    </source>
</evidence>
<keyword evidence="2" id="KW-1185">Reference proteome</keyword>
<name>A0AAV4S402_9ARAC</name>
<accession>A0AAV4S402</accession>